<evidence type="ECO:0000256" key="1">
    <source>
        <dbReference type="ARBA" id="ARBA00023054"/>
    </source>
</evidence>
<keyword evidence="1 2" id="KW-0175">Coiled coil</keyword>
<keyword evidence="3" id="KW-0969">Cilium</keyword>
<keyword evidence="3" id="KW-0966">Cell projection</keyword>
<reference evidence="3 4" key="1">
    <citation type="journal article" date="2020" name="Nature">
        <title>Six reference-quality genomes reveal evolution of bat adaptations.</title>
        <authorList>
            <person name="Jebb D."/>
            <person name="Huang Z."/>
            <person name="Pippel M."/>
            <person name="Hughes G.M."/>
            <person name="Lavrichenko K."/>
            <person name="Devanna P."/>
            <person name="Winkler S."/>
            <person name="Jermiin L.S."/>
            <person name="Skirmuntt E.C."/>
            <person name="Katzourakis A."/>
            <person name="Burkitt-Gray L."/>
            <person name="Ray D.A."/>
            <person name="Sullivan K.A.M."/>
            <person name="Roscito J.G."/>
            <person name="Kirilenko B.M."/>
            <person name="Davalos L.M."/>
            <person name="Corthals A.P."/>
            <person name="Power M.L."/>
            <person name="Jones G."/>
            <person name="Ransome R.D."/>
            <person name="Dechmann D.K.N."/>
            <person name="Locatelli A.G."/>
            <person name="Puechmaille S.J."/>
            <person name="Fedrigo O."/>
            <person name="Jarvis E.D."/>
            <person name="Hiller M."/>
            <person name="Vernes S.C."/>
            <person name="Myers E.W."/>
            <person name="Teeling E.C."/>
        </authorList>
    </citation>
    <scope>NUCLEOTIDE SEQUENCE [LARGE SCALE GENOMIC DNA]</scope>
    <source>
        <strain evidence="3">MPipKuh1</strain>
        <tissue evidence="3">Flight muscle</tissue>
    </source>
</reference>
<keyword evidence="3" id="KW-0282">Flagellum</keyword>
<protein>
    <submittedName>
        <fullName evidence="3">Cilia and flagella associated protein 58</fullName>
    </submittedName>
</protein>
<feature type="coiled-coil region" evidence="2">
    <location>
        <begin position="106"/>
        <end position="133"/>
    </location>
</feature>
<dbReference type="GO" id="GO:0005856">
    <property type="term" value="C:cytoskeleton"/>
    <property type="evidence" value="ECO:0007669"/>
    <property type="project" value="TreeGrafter"/>
</dbReference>
<sequence>MAEEKSDKAVLEETAFEEIERDFHEVLNELIGDKSLEKFRLEYEKLHAVMKKSYENEKRLMAKCRELNAEIVVNSAKVATALKLSQDDQTTIASLKKEIEKAWKMVDAAYDKEQKAKETILALKEEIVNLTKLVEQGSGLTMDQDSK</sequence>
<dbReference type="PANTHER" id="PTHR32083:SF31">
    <property type="entry name" value="CILIA- AND FLAGELLA-ASSOCIATED PROTEIN 58"/>
    <property type="match status" value="1"/>
</dbReference>
<gene>
    <name evidence="3" type="ORF">mPipKuh1_002703</name>
</gene>
<dbReference type="Proteomes" id="UP000558488">
    <property type="component" value="Unassembled WGS sequence"/>
</dbReference>
<evidence type="ECO:0000256" key="2">
    <source>
        <dbReference type="SAM" id="Coils"/>
    </source>
</evidence>
<evidence type="ECO:0000313" key="4">
    <source>
        <dbReference type="Proteomes" id="UP000558488"/>
    </source>
</evidence>
<name>A0A7J7VAJ9_PIPKU</name>
<evidence type="ECO:0000313" key="3">
    <source>
        <dbReference type="EMBL" id="KAF6322144.1"/>
    </source>
</evidence>
<dbReference type="EMBL" id="JACAGB010000015">
    <property type="protein sequence ID" value="KAF6322144.1"/>
    <property type="molecule type" value="Genomic_DNA"/>
</dbReference>
<organism evidence="3 4">
    <name type="scientific">Pipistrellus kuhlii</name>
    <name type="common">Kuhl's pipistrelle</name>
    <dbReference type="NCBI Taxonomy" id="59472"/>
    <lineage>
        <taxon>Eukaryota</taxon>
        <taxon>Metazoa</taxon>
        <taxon>Chordata</taxon>
        <taxon>Craniata</taxon>
        <taxon>Vertebrata</taxon>
        <taxon>Euteleostomi</taxon>
        <taxon>Mammalia</taxon>
        <taxon>Eutheria</taxon>
        <taxon>Laurasiatheria</taxon>
        <taxon>Chiroptera</taxon>
        <taxon>Yangochiroptera</taxon>
        <taxon>Vespertilionidae</taxon>
        <taxon>Pipistrellus</taxon>
    </lineage>
</organism>
<comment type="caution">
    <text evidence="3">The sequence shown here is derived from an EMBL/GenBank/DDBJ whole genome shotgun (WGS) entry which is preliminary data.</text>
</comment>
<dbReference type="PANTHER" id="PTHR32083">
    <property type="entry name" value="CILIA AND FLAGELLA-ASSOCIATED PROTEIN 58-RELATED"/>
    <property type="match status" value="1"/>
</dbReference>
<accession>A0A7J7VAJ9</accession>
<dbReference type="AlphaFoldDB" id="A0A7J7VAJ9"/>
<keyword evidence="4" id="KW-1185">Reference proteome</keyword>
<proteinExistence type="predicted"/>